<dbReference type="AlphaFoldDB" id="V4I413"/>
<evidence type="ECO:0000313" key="2">
    <source>
        <dbReference type="Proteomes" id="UP000017820"/>
    </source>
</evidence>
<comment type="caution">
    <text evidence="1">The sequence shown here is derived from an EMBL/GenBank/DDBJ whole genome shotgun (WGS) entry which is preliminary data.</text>
</comment>
<accession>V4I413</accession>
<gene>
    <name evidence="1" type="ORF">PL2TA16_04535</name>
</gene>
<organism evidence="1 2">
    <name type="scientific">Pseudoalteromonas luteoviolacea (strain 2ta16)</name>
    <dbReference type="NCBI Taxonomy" id="1353533"/>
    <lineage>
        <taxon>Bacteria</taxon>
        <taxon>Pseudomonadati</taxon>
        <taxon>Pseudomonadota</taxon>
        <taxon>Gammaproteobacteria</taxon>
        <taxon>Alteromonadales</taxon>
        <taxon>Pseudoalteromonadaceae</taxon>
        <taxon>Pseudoalteromonas</taxon>
    </lineage>
</organism>
<dbReference type="EMBL" id="AUSV01000008">
    <property type="protein sequence ID" value="ESP94979.1"/>
    <property type="molecule type" value="Genomic_DNA"/>
</dbReference>
<dbReference type="Proteomes" id="UP000017820">
    <property type="component" value="Unassembled WGS sequence"/>
</dbReference>
<protein>
    <submittedName>
        <fullName evidence="1">Uncharacterized protein</fullName>
    </submittedName>
</protein>
<proteinExistence type="predicted"/>
<evidence type="ECO:0000313" key="1">
    <source>
        <dbReference type="EMBL" id="ESP94979.1"/>
    </source>
</evidence>
<reference evidence="1 2" key="1">
    <citation type="submission" date="2013-07" db="EMBL/GenBank/DDBJ databases">
        <title>Draft genome sequence of Pseudoalteromonas luteoviolacea 2ta16.</title>
        <authorList>
            <person name="Allen E.E."/>
            <person name="Azam F."/>
            <person name="Podell S."/>
        </authorList>
    </citation>
    <scope>NUCLEOTIDE SEQUENCE [LARGE SCALE GENOMIC DNA]</scope>
    <source>
        <strain evidence="1 2">2ta16</strain>
    </source>
</reference>
<sequence length="32" mass="3636">MFYVGSQSYTLMLMSLNPSSSNVEQVMTSKFQ</sequence>
<name>V4I413_PSEL2</name>